<comment type="caution">
    <text evidence="2">The sequence shown here is derived from an EMBL/GenBank/DDBJ whole genome shotgun (WGS) entry which is preliminary data.</text>
</comment>
<organism evidence="2 3">
    <name type="scientific">Spodoptera exigua</name>
    <name type="common">Beet armyworm</name>
    <name type="synonym">Noctua fulgens</name>
    <dbReference type="NCBI Taxonomy" id="7107"/>
    <lineage>
        <taxon>Eukaryota</taxon>
        <taxon>Metazoa</taxon>
        <taxon>Ecdysozoa</taxon>
        <taxon>Arthropoda</taxon>
        <taxon>Hexapoda</taxon>
        <taxon>Insecta</taxon>
        <taxon>Pterygota</taxon>
        <taxon>Neoptera</taxon>
        <taxon>Endopterygota</taxon>
        <taxon>Lepidoptera</taxon>
        <taxon>Glossata</taxon>
        <taxon>Ditrysia</taxon>
        <taxon>Noctuoidea</taxon>
        <taxon>Noctuidae</taxon>
        <taxon>Amphipyrinae</taxon>
        <taxon>Spodoptera</taxon>
    </lineage>
</organism>
<dbReference type="EMBL" id="JACEFF010000441">
    <property type="protein sequence ID" value="KAH9637611.1"/>
    <property type="molecule type" value="Genomic_DNA"/>
</dbReference>
<evidence type="ECO:0000313" key="2">
    <source>
        <dbReference type="EMBL" id="KAH9637611.1"/>
    </source>
</evidence>
<evidence type="ECO:0000256" key="1">
    <source>
        <dbReference type="SAM" id="MobiDB-lite"/>
    </source>
</evidence>
<dbReference type="Proteomes" id="UP000814243">
    <property type="component" value="Unassembled WGS sequence"/>
</dbReference>
<reference evidence="2" key="1">
    <citation type="journal article" date="2021" name="G3 (Bethesda)">
        <title>Genome and transcriptome analysis of the beet armyworm Spodoptera exigua reveals targets for pest control. .</title>
        <authorList>
            <person name="Simon S."/>
            <person name="Breeschoten T."/>
            <person name="Jansen H.J."/>
            <person name="Dirks R.P."/>
            <person name="Schranz M.E."/>
            <person name="Ros V.I.D."/>
        </authorList>
    </citation>
    <scope>NUCLEOTIDE SEQUENCE</scope>
    <source>
        <strain evidence="2">TB_SE_WUR_2020</strain>
    </source>
</reference>
<gene>
    <name evidence="2" type="ORF">HF086_014775</name>
</gene>
<dbReference type="AlphaFoldDB" id="A0A922MJG5"/>
<evidence type="ECO:0000313" key="3">
    <source>
        <dbReference type="Proteomes" id="UP000814243"/>
    </source>
</evidence>
<feature type="region of interest" description="Disordered" evidence="1">
    <location>
        <begin position="21"/>
        <end position="95"/>
    </location>
</feature>
<name>A0A922MJG5_SPOEX</name>
<sequence>MMFLPSGEAVSPRIMAADVDSVHSDTHFKRGSPTAREDLASRHGSPPSPNNPSGPGTSTKPPPGTGETEQRTIPAHLRESEESQLPLHPGDRRLS</sequence>
<accession>A0A922MJG5</accession>
<protein>
    <submittedName>
        <fullName evidence="2">Uncharacterized protein</fullName>
    </submittedName>
</protein>
<proteinExistence type="predicted"/>